<dbReference type="AlphaFoldDB" id="A0AA35UUA6"/>
<dbReference type="Gene3D" id="3.30.428.10">
    <property type="entry name" value="HIT-like"/>
    <property type="match status" value="1"/>
</dbReference>
<evidence type="ECO:0000256" key="3">
    <source>
        <dbReference type="PROSITE-ProRule" id="PRU00464"/>
    </source>
</evidence>
<organism evidence="5 6">
    <name type="scientific">Brytella acorum</name>
    <dbReference type="NCBI Taxonomy" id="2959299"/>
    <lineage>
        <taxon>Bacteria</taxon>
        <taxon>Pseudomonadati</taxon>
        <taxon>Pseudomonadota</taxon>
        <taxon>Alphaproteobacteria</taxon>
        <taxon>Acetobacterales</taxon>
        <taxon>Acetobacteraceae</taxon>
        <taxon>Brytella</taxon>
    </lineage>
</organism>
<evidence type="ECO:0000256" key="1">
    <source>
        <dbReference type="PIRSR" id="PIRSR601310-1"/>
    </source>
</evidence>
<name>A0AA35UUA6_9PROT</name>
<accession>A0AA35UUA6</accession>
<dbReference type="InterPro" id="IPR011146">
    <property type="entry name" value="HIT-like"/>
</dbReference>
<evidence type="ECO:0000256" key="2">
    <source>
        <dbReference type="PIRSR" id="PIRSR601310-3"/>
    </source>
</evidence>
<dbReference type="CDD" id="cd01276">
    <property type="entry name" value="PKCI_related"/>
    <property type="match status" value="1"/>
</dbReference>
<feature type="short sequence motif" description="Histidine triad motif" evidence="2 3">
    <location>
        <begin position="103"/>
        <end position="107"/>
    </location>
</feature>
<reference evidence="5" key="1">
    <citation type="submission" date="2023-03" db="EMBL/GenBank/DDBJ databases">
        <authorList>
            <person name="Cleenwerck I."/>
        </authorList>
    </citation>
    <scope>NUCLEOTIDE SEQUENCE</scope>
    <source>
        <strain evidence="5">LMG 32879</strain>
    </source>
</reference>
<dbReference type="SUPFAM" id="SSF54197">
    <property type="entry name" value="HIT-like"/>
    <property type="match status" value="1"/>
</dbReference>
<dbReference type="Pfam" id="PF01230">
    <property type="entry name" value="HIT"/>
    <property type="match status" value="1"/>
</dbReference>
<protein>
    <submittedName>
        <fullName evidence="5">Histidine triad nucleotide-binding protein</fullName>
    </submittedName>
</protein>
<dbReference type="InterPro" id="IPR036265">
    <property type="entry name" value="HIT-like_sf"/>
</dbReference>
<dbReference type="GO" id="GO:0003824">
    <property type="term" value="F:catalytic activity"/>
    <property type="evidence" value="ECO:0007669"/>
    <property type="project" value="InterPro"/>
</dbReference>
<dbReference type="PANTHER" id="PTHR23089">
    <property type="entry name" value="HISTIDINE TRIAD HIT PROTEIN"/>
    <property type="match status" value="1"/>
</dbReference>
<keyword evidence="6" id="KW-1185">Reference proteome</keyword>
<evidence type="ECO:0000313" key="6">
    <source>
        <dbReference type="Proteomes" id="UP001176960"/>
    </source>
</evidence>
<evidence type="ECO:0000313" key="5">
    <source>
        <dbReference type="EMBL" id="CAI9119576.1"/>
    </source>
</evidence>
<comment type="caution">
    <text evidence="5">The sequence shown here is derived from an EMBL/GenBank/DDBJ whole genome shotgun (WGS) entry which is preliminary data.</text>
</comment>
<dbReference type="InterPro" id="IPR001310">
    <property type="entry name" value="Histidine_triad_HIT"/>
</dbReference>
<gene>
    <name evidence="5" type="ORF">LMG32879_000394</name>
</gene>
<proteinExistence type="predicted"/>
<dbReference type="PRINTS" id="PR00332">
    <property type="entry name" value="HISTRIAD"/>
</dbReference>
<sequence length="121" mass="13045">MSAYDKSNVFARILRGEIPAKIIYEDDYALAFPDIAPQAPVHVLIIPKGPYTSFDDFSTSATDAEIIGFNRAIVAVARKLGVHESGYRVLSNVGVHSGQEVPHYHVHLCGGAPLGPLLSKS</sequence>
<dbReference type="RefSeq" id="WP_289841718.1">
    <property type="nucleotide sequence ID" value="NZ_CATKSH010000002.1"/>
</dbReference>
<dbReference type="EMBL" id="CATKSH010000002">
    <property type="protein sequence ID" value="CAI9119576.1"/>
    <property type="molecule type" value="Genomic_DNA"/>
</dbReference>
<feature type="active site" description="Tele-AMP-histidine intermediate" evidence="1">
    <location>
        <position position="105"/>
    </location>
</feature>
<evidence type="ECO:0000259" key="4">
    <source>
        <dbReference type="PROSITE" id="PS51084"/>
    </source>
</evidence>
<dbReference type="Proteomes" id="UP001176960">
    <property type="component" value="Unassembled WGS sequence"/>
</dbReference>
<feature type="domain" description="HIT" evidence="4">
    <location>
        <begin position="9"/>
        <end position="119"/>
    </location>
</feature>
<dbReference type="PROSITE" id="PS51084">
    <property type="entry name" value="HIT_2"/>
    <property type="match status" value="1"/>
</dbReference>